<feature type="domain" description="SLBB" evidence="16">
    <location>
        <begin position="191"/>
        <end position="267"/>
    </location>
</feature>
<dbReference type="GO" id="GO:0009279">
    <property type="term" value="C:cell outer membrane"/>
    <property type="evidence" value="ECO:0007669"/>
    <property type="project" value="UniProtKB-SubCell"/>
</dbReference>
<dbReference type="PANTHER" id="PTHR33619">
    <property type="entry name" value="POLYSACCHARIDE EXPORT PROTEIN GFCE-RELATED"/>
    <property type="match status" value="1"/>
</dbReference>
<evidence type="ECO:0000256" key="6">
    <source>
        <dbReference type="ARBA" id="ARBA00022692"/>
    </source>
</evidence>
<keyword evidence="18" id="KW-1185">Reference proteome</keyword>
<dbReference type="Gene3D" id="3.10.560.10">
    <property type="entry name" value="Outer membrane lipoprotein wza domain like"/>
    <property type="match status" value="2"/>
</dbReference>
<evidence type="ECO:0000256" key="2">
    <source>
        <dbReference type="ARBA" id="ARBA00009450"/>
    </source>
</evidence>
<evidence type="ECO:0000256" key="14">
    <source>
        <dbReference type="ARBA" id="ARBA00023288"/>
    </source>
</evidence>
<dbReference type="Pfam" id="PF02563">
    <property type="entry name" value="Poly_export"/>
    <property type="match status" value="1"/>
</dbReference>
<evidence type="ECO:0000256" key="5">
    <source>
        <dbReference type="ARBA" id="ARBA00022597"/>
    </source>
</evidence>
<keyword evidence="14" id="KW-0449">Lipoprotein</keyword>
<protein>
    <submittedName>
        <fullName evidence="17">Polysaccharide export outer membrane protein</fullName>
    </submittedName>
</protein>
<keyword evidence="12" id="KW-0564">Palmitate</keyword>
<evidence type="ECO:0000313" key="17">
    <source>
        <dbReference type="EMBL" id="PRY75664.1"/>
    </source>
</evidence>
<keyword evidence="8" id="KW-0625">Polysaccharide transport</keyword>
<feature type="domain" description="SLBB" evidence="16">
    <location>
        <begin position="333"/>
        <end position="415"/>
    </location>
</feature>
<dbReference type="EMBL" id="PVTP01000011">
    <property type="protein sequence ID" value="PRY75664.1"/>
    <property type="molecule type" value="Genomic_DNA"/>
</dbReference>
<comment type="similarity">
    <text evidence="2">Belongs to the BexD/CtrA/VexA family.</text>
</comment>
<dbReference type="Proteomes" id="UP000238007">
    <property type="component" value="Unassembled WGS sequence"/>
</dbReference>
<comment type="caution">
    <text evidence="17">The sequence shown here is derived from an EMBL/GenBank/DDBJ whole genome shotgun (WGS) entry which is preliminary data.</text>
</comment>
<keyword evidence="4" id="KW-1134">Transmembrane beta strand</keyword>
<dbReference type="OrthoDB" id="9808421at2"/>
<evidence type="ECO:0000256" key="9">
    <source>
        <dbReference type="ARBA" id="ARBA00023065"/>
    </source>
</evidence>
<keyword evidence="11" id="KW-0472">Membrane</keyword>
<dbReference type="GO" id="GO:0015159">
    <property type="term" value="F:polysaccharide transmembrane transporter activity"/>
    <property type="evidence" value="ECO:0007669"/>
    <property type="project" value="InterPro"/>
</dbReference>
<dbReference type="PANTHER" id="PTHR33619:SF3">
    <property type="entry name" value="POLYSACCHARIDE EXPORT PROTEIN GFCE-RELATED"/>
    <property type="match status" value="1"/>
</dbReference>
<name>A0A2T0VVK5_9RHOB</name>
<organism evidence="17 18">
    <name type="scientific">Yoonia maritima</name>
    <dbReference type="NCBI Taxonomy" id="1435347"/>
    <lineage>
        <taxon>Bacteria</taxon>
        <taxon>Pseudomonadati</taxon>
        <taxon>Pseudomonadota</taxon>
        <taxon>Alphaproteobacteria</taxon>
        <taxon>Rhodobacterales</taxon>
        <taxon>Paracoccaceae</taxon>
        <taxon>Yoonia</taxon>
    </lineage>
</organism>
<evidence type="ECO:0000256" key="1">
    <source>
        <dbReference type="ARBA" id="ARBA00004571"/>
    </source>
</evidence>
<dbReference type="AlphaFoldDB" id="A0A2T0VVK5"/>
<dbReference type="GO" id="GO:0015288">
    <property type="term" value="F:porin activity"/>
    <property type="evidence" value="ECO:0007669"/>
    <property type="project" value="UniProtKB-KW"/>
</dbReference>
<evidence type="ECO:0000256" key="11">
    <source>
        <dbReference type="ARBA" id="ARBA00023136"/>
    </source>
</evidence>
<evidence type="ECO:0000259" key="15">
    <source>
        <dbReference type="Pfam" id="PF02563"/>
    </source>
</evidence>
<gene>
    <name evidence="17" type="ORF">CLV80_11115</name>
</gene>
<sequence length="444" mass="48147">MQPCHVLFGIALILQGCGAIYVSPRVADQNDNVLVRQLTGESLVSANQTDYTPRRLPDYFTQNARVSGNALGVGPLPDLGSPPVVPPMKTSIPPAVDPGPYLIGVGDVVSIQTQDPHRISENLAGGVATQTHVQEYTVRDDGGITIPDVGSVIIGGLTVDQAEAALFQSLISAQINPKFSFDITQFNAASVSLGGAVNAPVVIAMDLTPLYLDEALTRAGGIVVADRDYVSIRMYRDDTLYQIPFAQYLDDPGLQKLRLVAGDSIFVDVTFELEQAHAYFEKQIALTQWRQQARVQALAALTAEMDLQRATLTEQRTNFQDRAVLDAVPRDYVYLTGEISEPGRFALPFESYASLADALYAKGGFSNKTANSSQIYVLRGDENGQITAWQLDGRNAANLVLATRMTMLPNDIIFIAEQPVTRWHRVIQQIVPSLITSGAGLAVN</sequence>
<proteinExistence type="inferred from homology"/>
<evidence type="ECO:0000256" key="10">
    <source>
        <dbReference type="ARBA" id="ARBA00023114"/>
    </source>
</evidence>
<reference evidence="17 18" key="1">
    <citation type="submission" date="2018-03" db="EMBL/GenBank/DDBJ databases">
        <title>Genomic Encyclopedia of Archaeal and Bacterial Type Strains, Phase II (KMG-II): from individual species to whole genera.</title>
        <authorList>
            <person name="Goeker M."/>
        </authorList>
    </citation>
    <scope>NUCLEOTIDE SEQUENCE [LARGE SCALE GENOMIC DNA]</scope>
    <source>
        <strain evidence="17 18">DSM 101533</strain>
    </source>
</reference>
<dbReference type="InterPro" id="IPR054765">
    <property type="entry name" value="SLBB_dom"/>
</dbReference>
<evidence type="ECO:0000313" key="18">
    <source>
        <dbReference type="Proteomes" id="UP000238007"/>
    </source>
</evidence>
<evidence type="ECO:0000256" key="12">
    <source>
        <dbReference type="ARBA" id="ARBA00023139"/>
    </source>
</evidence>
<dbReference type="GO" id="GO:0046930">
    <property type="term" value="C:pore complex"/>
    <property type="evidence" value="ECO:0007669"/>
    <property type="project" value="UniProtKB-KW"/>
</dbReference>
<keyword evidence="6" id="KW-0812">Transmembrane</keyword>
<dbReference type="RefSeq" id="WP_106358646.1">
    <property type="nucleotide sequence ID" value="NZ_PVTP01000011.1"/>
</dbReference>
<dbReference type="Gene3D" id="3.30.1950.10">
    <property type="entry name" value="wza like domain"/>
    <property type="match status" value="1"/>
</dbReference>
<feature type="domain" description="Polysaccharide export protein N-terminal" evidence="15">
    <location>
        <begin position="98"/>
        <end position="179"/>
    </location>
</feature>
<keyword evidence="5" id="KW-0762">Sugar transport</keyword>
<evidence type="ECO:0000256" key="3">
    <source>
        <dbReference type="ARBA" id="ARBA00022448"/>
    </source>
</evidence>
<keyword evidence="10" id="KW-0626">Porin</keyword>
<evidence type="ECO:0000256" key="4">
    <source>
        <dbReference type="ARBA" id="ARBA00022452"/>
    </source>
</evidence>
<keyword evidence="7" id="KW-0732">Signal</keyword>
<evidence type="ECO:0000256" key="13">
    <source>
        <dbReference type="ARBA" id="ARBA00023237"/>
    </source>
</evidence>
<accession>A0A2T0VVK5</accession>
<keyword evidence="9" id="KW-0406">Ion transport</keyword>
<evidence type="ECO:0000256" key="8">
    <source>
        <dbReference type="ARBA" id="ARBA00023047"/>
    </source>
</evidence>
<comment type="subcellular location">
    <subcellularLocation>
        <location evidence="1">Cell outer membrane</location>
        <topology evidence="1">Multi-pass membrane protein</topology>
    </subcellularLocation>
</comment>
<dbReference type="GO" id="GO:0006811">
    <property type="term" value="P:monoatomic ion transport"/>
    <property type="evidence" value="ECO:0007669"/>
    <property type="project" value="UniProtKB-KW"/>
</dbReference>
<evidence type="ECO:0000256" key="7">
    <source>
        <dbReference type="ARBA" id="ARBA00022729"/>
    </source>
</evidence>
<dbReference type="InterPro" id="IPR049712">
    <property type="entry name" value="Poly_export"/>
</dbReference>
<keyword evidence="13" id="KW-0998">Cell outer membrane</keyword>
<dbReference type="Pfam" id="PF22461">
    <property type="entry name" value="SLBB_2"/>
    <property type="match status" value="2"/>
</dbReference>
<dbReference type="InterPro" id="IPR003715">
    <property type="entry name" value="Poly_export_N"/>
</dbReference>
<evidence type="ECO:0000259" key="16">
    <source>
        <dbReference type="Pfam" id="PF22461"/>
    </source>
</evidence>
<keyword evidence="3" id="KW-0813">Transport</keyword>